<accession>A0A8J1LMN3</accession>
<feature type="chain" id="PRO_5035285534" evidence="2">
    <location>
        <begin position="25"/>
        <end position="197"/>
    </location>
</feature>
<proteinExistence type="predicted"/>
<keyword evidence="4" id="KW-1185">Reference proteome</keyword>
<dbReference type="Gene3D" id="2.60.40.4060">
    <property type="entry name" value="Reeler domain"/>
    <property type="match status" value="1"/>
</dbReference>
<dbReference type="InterPro" id="IPR042307">
    <property type="entry name" value="Reeler_sf"/>
</dbReference>
<protein>
    <submittedName>
        <fullName evidence="5">Defense protein 3</fullName>
    </submittedName>
</protein>
<dbReference type="Proteomes" id="UP000186698">
    <property type="component" value="Chromosome 8S"/>
</dbReference>
<dbReference type="PROSITE" id="PS51019">
    <property type="entry name" value="REELIN"/>
    <property type="match status" value="1"/>
</dbReference>
<dbReference type="InterPro" id="IPR051237">
    <property type="entry name" value="Ferric-chelate_Red/DefProt"/>
</dbReference>
<dbReference type="PANTHER" id="PTHR45828:SF32">
    <property type="entry name" value="SI:DKEY-251I10.2"/>
    <property type="match status" value="1"/>
</dbReference>
<evidence type="ECO:0000313" key="5">
    <source>
        <dbReference type="RefSeq" id="XP_041430782.1"/>
    </source>
</evidence>
<keyword evidence="1" id="KW-0472">Membrane</keyword>
<feature type="transmembrane region" description="Helical" evidence="1">
    <location>
        <begin position="178"/>
        <end position="196"/>
    </location>
</feature>
<dbReference type="AlphaFoldDB" id="A0A8J1LMN3"/>
<keyword evidence="1" id="KW-1133">Transmembrane helix</keyword>
<dbReference type="PANTHER" id="PTHR45828">
    <property type="entry name" value="CYTOCHROME B561/FERRIC REDUCTASE TRANSMEMBRANE"/>
    <property type="match status" value="1"/>
</dbReference>
<evidence type="ECO:0000259" key="3">
    <source>
        <dbReference type="PROSITE" id="PS51019"/>
    </source>
</evidence>
<keyword evidence="1" id="KW-0812">Transmembrane</keyword>
<keyword evidence="2" id="KW-0732">Signal</keyword>
<dbReference type="GeneID" id="108700548"/>
<dbReference type="OrthoDB" id="6418377at2759"/>
<reference evidence="5" key="1">
    <citation type="submission" date="2025-08" db="UniProtKB">
        <authorList>
            <consortium name="RefSeq"/>
        </authorList>
    </citation>
    <scope>IDENTIFICATION</scope>
    <source>
        <strain evidence="5">J_2021</strain>
        <tissue evidence="5">Erythrocytes</tissue>
    </source>
</reference>
<feature type="signal peptide" evidence="2">
    <location>
        <begin position="1"/>
        <end position="24"/>
    </location>
</feature>
<evidence type="ECO:0000256" key="2">
    <source>
        <dbReference type="SAM" id="SignalP"/>
    </source>
</evidence>
<feature type="domain" description="Reelin" evidence="3">
    <location>
        <begin position="19"/>
        <end position="185"/>
    </location>
</feature>
<organism evidence="4 5">
    <name type="scientific">Xenopus laevis</name>
    <name type="common">African clawed frog</name>
    <dbReference type="NCBI Taxonomy" id="8355"/>
    <lineage>
        <taxon>Eukaryota</taxon>
        <taxon>Metazoa</taxon>
        <taxon>Chordata</taxon>
        <taxon>Craniata</taxon>
        <taxon>Vertebrata</taxon>
        <taxon>Euteleostomi</taxon>
        <taxon>Amphibia</taxon>
        <taxon>Batrachia</taxon>
        <taxon>Anura</taxon>
        <taxon>Pipoidea</taxon>
        <taxon>Pipidae</taxon>
        <taxon>Xenopodinae</taxon>
        <taxon>Xenopus</taxon>
        <taxon>Xenopus</taxon>
    </lineage>
</organism>
<evidence type="ECO:0000256" key="1">
    <source>
        <dbReference type="SAM" id="Phobius"/>
    </source>
</evidence>
<dbReference type="InterPro" id="IPR002861">
    <property type="entry name" value="Reeler_dom"/>
</dbReference>
<dbReference type="RefSeq" id="XP_041430782.1">
    <property type="nucleotide sequence ID" value="XM_041574848.1"/>
</dbReference>
<dbReference type="CDD" id="cd08544">
    <property type="entry name" value="Reeler"/>
    <property type="match status" value="1"/>
</dbReference>
<dbReference type="Pfam" id="PF02014">
    <property type="entry name" value="Reeler"/>
    <property type="match status" value="1"/>
</dbReference>
<name>A0A8J1LMN3_XENLA</name>
<sequence>MFRMCLRDVATLFTLTTLLKVSIEFPTGAPTSACETMMPGHPGVVPQSSPSPYIIKTNSSSYTKGNPIQVQIIGPGYRGILLESRTFRSTATLGTWLQPVNNTKVLSCPENSRGAMTHSNIILKTQATTYTWMPPETVCPNIIFFIATIAEGYDTYWLGVRSSFIWRDSSVTCSNGTTVPWISSVSVMLLLLLLLLF</sequence>
<gene>
    <name evidence="5" type="primary">LOC108700548</name>
</gene>
<evidence type="ECO:0000313" key="4">
    <source>
        <dbReference type="Proteomes" id="UP000186698"/>
    </source>
</evidence>
<dbReference type="KEGG" id="xla:108700548"/>
<dbReference type="GO" id="GO:0016020">
    <property type="term" value="C:membrane"/>
    <property type="evidence" value="ECO:0000318"/>
    <property type="project" value="GO_Central"/>
</dbReference>